<dbReference type="InterPro" id="IPR000387">
    <property type="entry name" value="Tyr_Pase_dom"/>
</dbReference>
<evidence type="ECO:0000256" key="1">
    <source>
        <dbReference type="SAM" id="MobiDB-lite"/>
    </source>
</evidence>
<evidence type="ECO:0000259" key="2">
    <source>
        <dbReference type="PROSITE" id="PS50055"/>
    </source>
</evidence>
<evidence type="ECO:0000313" key="4">
    <source>
        <dbReference type="Proteomes" id="UP000887572"/>
    </source>
</evidence>
<dbReference type="InterPro" id="IPR052782">
    <property type="entry name" value="Oocyte-zygote_transition_reg"/>
</dbReference>
<dbReference type="InterPro" id="IPR016130">
    <property type="entry name" value="Tyr_Pase_AS"/>
</dbReference>
<evidence type="ECO:0000313" key="5">
    <source>
        <dbReference type="WBParaSite" id="Gr19_v10_g15536.t1"/>
    </source>
</evidence>
<dbReference type="PROSITE" id="PS00383">
    <property type="entry name" value="TYR_PHOSPHATASE_1"/>
    <property type="match status" value="1"/>
</dbReference>
<feature type="region of interest" description="Disordered" evidence="1">
    <location>
        <begin position="67"/>
        <end position="114"/>
    </location>
</feature>
<feature type="domain" description="Tyrosine-protein phosphatase" evidence="2">
    <location>
        <begin position="138"/>
        <end position="386"/>
    </location>
</feature>
<feature type="domain" description="Tyrosine specific protein phosphatases" evidence="3">
    <location>
        <begin position="324"/>
        <end position="377"/>
    </location>
</feature>
<dbReference type="GO" id="GO:0004725">
    <property type="term" value="F:protein tyrosine phosphatase activity"/>
    <property type="evidence" value="ECO:0007669"/>
    <property type="project" value="InterPro"/>
</dbReference>
<dbReference type="WBParaSite" id="Gr19_v10_g15536.t1">
    <property type="protein sequence ID" value="Gr19_v10_g15536.t1"/>
    <property type="gene ID" value="Gr19_v10_g15536"/>
</dbReference>
<protein>
    <submittedName>
        <fullName evidence="5">Uncharacterized protein</fullName>
    </submittedName>
</protein>
<dbReference type="SMART" id="SM00404">
    <property type="entry name" value="PTPc_motif"/>
    <property type="match status" value="1"/>
</dbReference>
<reference evidence="5" key="1">
    <citation type="submission" date="2022-11" db="UniProtKB">
        <authorList>
            <consortium name="WormBaseParasite"/>
        </authorList>
    </citation>
    <scope>IDENTIFICATION</scope>
</reference>
<dbReference type="PRINTS" id="PR00700">
    <property type="entry name" value="PRTYPHPHTASE"/>
</dbReference>
<proteinExistence type="predicted"/>
<dbReference type="SMART" id="SM00194">
    <property type="entry name" value="PTPc"/>
    <property type="match status" value="1"/>
</dbReference>
<keyword evidence="4" id="KW-1185">Reference proteome</keyword>
<dbReference type="Gene3D" id="3.90.190.10">
    <property type="entry name" value="Protein tyrosine phosphatase superfamily"/>
    <property type="match status" value="1"/>
</dbReference>
<dbReference type="AlphaFoldDB" id="A0A914HBC3"/>
<name>A0A914HBC3_GLORO</name>
<organism evidence="4 5">
    <name type="scientific">Globodera rostochiensis</name>
    <name type="common">Golden nematode worm</name>
    <name type="synonym">Heterodera rostochiensis</name>
    <dbReference type="NCBI Taxonomy" id="31243"/>
    <lineage>
        <taxon>Eukaryota</taxon>
        <taxon>Metazoa</taxon>
        <taxon>Ecdysozoa</taxon>
        <taxon>Nematoda</taxon>
        <taxon>Chromadorea</taxon>
        <taxon>Rhabditida</taxon>
        <taxon>Tylenchina</taxon>
        <taxon>Tylenchomorpha</taxon>
        <taxon>Tylenchoidea</taxon>
        <taxon>Heteroderidae</taxon>
        <taxon>Heteroderinae</taxon>
        <taxon>Globodera</taxon>
    </lineage>
</organism>
<evidence type="ECO:0000259" key="3">
    <source>
        <dbReference type="PROSITE" id="PS50056"/>
    </source>
</evidence>
<dbReference type="PROSITE" id="PS50056">
    <property type="entry name" value="TYR_PHOSPHATASE_2"/>
    <property type="match status" value="1"/>
</dbReference>
<dbReference type="PROSITE" id="PS50055">
    <property type="entry name" value="TYR_PHOSPHATASE_PTP"/>
    <property type="match status" value="1"/>
</dbReference>
<dbReference type="InterPro" id="IPR029021">
    <property type="entry name" value="Prot-tyrosine_phosphatase-like"/>
</dbReference>
<dbReference type="SUPFAM" id="SSF52799">
    <property type="entry name" value="(Phosphotyrosine protein) phosphatases II"/>
    <property type="match status" value="1"/>
</dbReference>
<sequence length="413" mass="48004">MKFKESIQNNNSYLHKKLHGERRIVVWRGIIDSVWFIQFSSTSSSTQHKIVDACALLFNIIEQKPMSRRDKSKTAGPRQASTRQVRVNTANQPRSPHQPAAGPAPAEPPSRPREDTAVFSAALERFVNETMRRTVPELVNEYTQLNALPRAETSPEFARNMDSNRYRDVVCAEQNRVRLNNERYIHANWINAHNEFRYICTQGPLPTTCDDFWTMIVQENIGAIVMLCDLIEKNYIKCHQYWPTEQSPVMRFANGQIMVKFQSEKHLDGDVYRTDLAVNAPQMRNNYMQVQHFHWRSWPDHGVPRSDLATLRLMFHLHHIERTVVHCSAGIGRTGTLVAIFLAYQTLQRGQQLNFFQLVRSLRQQRAQSVQTLDQYLYIYNAILRYARNKLTTIDGRALDVYLQELVGNMKRS</sequence>
<dbReference type="Proteomes" id="UP000887572">
    <property type="component" value="Unplaced"/>
</dbReference>
<dbReference type="Pfam" id="PF00102">
    <property type="entry name" value="Y_phosphatase"/>
    <property type="match status" value="1"/>
</dbReference>
<feature type="compositionally biased region" description="Polar residues" evidence="1">
    <location>
        <begin position="79"/>
        <end position="95"/>
    </location>
</feature>
<dbReference type="InterPro" id="IPR003595">
    <property type="entry name" value="Tyr_Pase_cat"/>
</dbReference>
<dbReference type="CDD" id="cd00047">
    <property type="entry name" value="PTPc"/>
    <property type="match status" value="1"/>
</dbReference>
<accession>A0A914HBC3</accession>
<dbReference type="PANTHER" id="PTHR46163">
    <property type="entry name" value="TYROSINE-PROTEIN PHOSPHATASE-RELATED"/>
    <property type="match status" value="1"/>
</dbReference>
<dbReference type="InterPro" id="IPR000242">
    <property type="entry name" value="PTP_cat"/>
</dbReference>